<reference evidence="2 3" key="1">
    <citation type="journal article" date="2007" name="Science">
        <title>The Chlamydomonas genome reveals the evolution of key animal and plant functions.</title>
        <authorList>
            <person name="Merchant S.S."/>
            <person name="Prochnik S.E."/>
            <person name="Vallon O."/>
            <person name="Harris E.H."/>
            <person name="Karpowicz S.J."/>
            <person name="Witman G.B."/>
            <person name="Terry A."/>
            <person name="Salamov A."/>
            <person name="Fritz-Laylin L.K."/>
            <person name="Marechal-Drouard L."/>
            <person name="Marshall W.F."/>
            <person name="Qu L.H."/>
            <person name="Nelson D.R."/>
            <person name="Sanderfoot A.A."/>
            <person name="Spalding M.H."/>
            <person name="Kapitonov V.V."/>
            <person name="Ren Q."/>
            <person name="Ferris P."/>
            <person name="Lindquist E."/>
            <person name="Shapiro H."/>
            <person name="Lucas S.M."/>
            <person name="Grimwood J."/>
            <person name="Schmutz J."/>
            <person name="Cardol P."/>
            <person name="Cerutti H."/>
            <person name="Chanfreau G."/>
            <person name="Chen C.L."/>
            <person name="Cognat V."/>
            <person name="Croft M.T."/>
            <person name="Dent R."/>
            <person name="Dutcher S."/>
            <person name="Fernandez E."/>
            <person name="Fukuzawa H."/>
            <person name="Gonzalez-Ballester D."/>
            <person name="Gonzalez-Halphen D."/>
            <person name="Hallmann A."/>
            <person name="Hanikenne M."/>
            <person name="Hippler M."/>
            <person name="Inwood W."/>
            <person name="Jabbari K."/>
            <person name="Kalanon M."/>
            <person name="Kuras R."/>
            <person name="Lefebvre P.A."/>
            <person name="Lemaire S.D."/>
            <person name="Lobanov A.V."/>
            <person name="Lohr M."/>
            <person name="Manuell A."/>
            <person name="Meier I."/>
            <person name="Mets L."/>
            <person name="Mittag M."/>
            <person name="Mittelmeier T."/>
            <person name="Moroney J.V."/>
            <person name="Moseley J."/>
            <person name="Napoli C."/>
            <person name="Nedelcu A.M."/>
            <person name="Niyogi K."/>
            <person name="Novoselov S.V."/>
            <person name="Paulsen I.T."/>
            <person name="Pazour G."/>
            <person name="Purton S."/>
            <person name="Ral J.P."/>
            <person name="Riano-Pachon D.M."/>
            <person name="Riekhof W."/>
            <person name="Rymarquis L."/>
            <person name="Schroda M."/>
            <person name="Stern D."/>
            <person name="Umen J."/>
            <person name="Willows R."/>
            <person name="Wilson N."/>
            <person name="Zimmer S.L."/>
            <person name="Allmer J."/>
            <person name="Balk J."/>
            <person name="Bisova K."/>
            <person name="Chen C.J."/>
            <person name="Elias M."/>
            <person name="Gendler K."/>
            <person name="Hauser C."/>
            <person name="Lamb M.R."/>
            <person name="Ledford H."/>
            <person name="Long J.C."/>
            <person name="Minagawa J."/>
            <person name="Page M.D."/>
            <person name="Pan J."/>
            <person name="Pootakham W."/>
            <person name="Roje S."/>
            <person name="Rose A."/>
            <person name="Stahlberg E."/>
            <person name="Terauchi A.M."/>
            <person name="Yang P."/>
            <person name="Ball S."/>
            <person name="Bowler C."/>
            <person name="Dieckmann C.L."/>
            <person name="Gladyshev V.N."/>
            <person name="Green P."/>
            <person name="Jorgensen R."/>
            <person name="Mayfield S."/>
            <person name="Mueller-Roeber B."/>
            <person name="Rajamani S."/>
            <person name="Sayre R.T."/>
            <person name="Brokstein P."/>
            <person name="Dubchak I."/>
            <person name="Goodstein D."/>
            <person name="Hornick L."/>
            <person name="Huang Y.W."/>
            <person name="Jhaveri J."/>
            <person name="Luo Y."/>
            <person name="Martinez D."/>
            <person name="Ngau W.C."/>
            <person name="Otillar B."/>
            <person name="Poliakov A."/>
            <person name="Porter A."/>
            <person name="Szajkowski L."/>
            <person name="Werner G."/>
            <person name="Zhou K."/>
            <person name="Grigoriev I.V."/>
            <person name="Rokhsar D.S."/>
            <person name="Grossman A.R."/>
        </authorList>
    </citation>
    <scope>NUCLEOTIDE SEQUENCE [LARGE SCALE GENOMIC DNA]</scope>
    <source>
        <strain evidence="3">CC-503</strain>
    </source>
</reference>
<feature type="compositionally biased region" description="Low complexity" evidence="1">
    <location>
        <begin position="151"/>
        <end position="173"/>
    </location>
</feature>
<organism evidence="2 3">
    <name type="scientific">Chlamydomonas reinhardtii</name>
    <name type="common">Chlamydomonas smithii</name>
    <dbReference type="NCBI Taxonomy" id="3055"/>
    <lineage>
        <taxon>Eukaryota</taxon>
        <taxon>Viridiplantae</taxon>
        <taxon>Chlorophyta</taxon>
        <taxon>core chlorophytes</taxon>
        <taxon>Chlorophyceae</taxon>
        <taxon>CS clade</taxon>
        <taxon>Chlamydomonadales</taxon>
        <taxon>Chlamydomonadaceae</taxon>
        <taxon>Chlamydomonas</taxon>
    </lineage>
</organism>
<dbReference type="Gene3D" id="3.40.1500.20">
    <property type="match status" value="1"/>
</dbReference>
<name>A0A2K3E1Z9_CHLRE</name>
<feature type="compositionally biased region" description="Polar residues" evidence="1">
    <location>
        <begin position="176"/>
        <end position="185"/>
    </location>
</feature>
<proteinExistence type="predicted"/>
<keyword evidence="3" id="KW-1185">Reference proteome</keyword>
<feature type="region of interest" description="Disordered" evidence="1">
    <location>
        <begin position="245"/>
        <end position="285"/>
    </location>
</feature>
<dbReference type="RefSeq" id="XP_042927258.1">
    <property type="nucleotide sequence ID" value="XM_043059624.1"/>
</dbReference>
<feature type="region of interest" description="Disordered" evidence="1">
    <location>
        <begin position="1"/>
        <end position="26"/>
    </location>
</feature>
<dbReference type="EMBL" id="CM008963">
    <property type="protein sequence ID" value="PNW86787.1"/>
    <property type="molecule type" value="Genomic_DNA"/>
</dbReference>
<protein>
    <submittedName>
        <fullName evidence="2">Uncharacterized protein</fullName>
    </submittedName>
</protein>
<dbReference type="OrthoDB" id="542335at2759"/>
<feature type="region of interest" description="Disordered" evidence="1">
    <location>
        <begin position="411"/>
        <end position="435"/>
    </location>
</feature>
<feature type="compositionally biased region" description="Low complexity" evidence="1">
    <location>
        <begin position="268"/>
        <end position="284"/>
    </location>
</feature>
<dbReference type="Proteomes" id="UP000006906">
    <property type="component" value="Chromosome 2"/>
</dbReference>
<evidence type="ECO:0000313" key="3">
    <source>
        <dbReference type="Proteomes" id="UP000006906"/>
    </source>
</evidence>
<evidence type="ECO:0000256" key="1">
    <source>
        <dbReference type="SAM" id="MobiDB-lite"/>
    </source>
</evidence>
<feature type="region of interest" description="Disordered" evidence="1">
    <location>
        <begin position="149"/>
        <end position="216"/>
    </location>
</feature>
<accession>A0A2K3E1Z9</accession>
<dbReference type="GeneID" id="66052384"/>
<dbReference type="KEGG" id="cre:CHLRE_02g095600v5"/>
<evidence type="ECO:0000313" key="2">
    <source>
        <dbReference type="EMBL" id="PNW86787.1"/>
    </source>
</evidence>
<dbReference type="InParanoid" id="A0A2K3E1Z9"/>
<gene>
    <name evidence="2" type="ORF">CHLRE_02g095600v5</name>
</gene>
<dbReference type="Gramene" id="PNW86787">
    <property type="protein sequence ID" value="PNW86787"/>
    <property type="gene ID" value="CHLRE_02g095600v5"/>
</dbReference>
<sequence>MRALGSKPRSTCERRVQRPECASGATASRDFRSLPRFARASFTTTFLKARYIATSAANPPAQTVLAEMPPTDSPLHALVREHGQPQLVSALEEFPGLSELVGLQAEVLGRLERALGVAPAQTKHTDASGILKCQSLNPPGAAANLFRSYRTPRTPSSTPSATPSPASPSAAPPLRTMTQAVSTFTMPLPGGGSMRRIYTKTTASPPDGWPTPQLDVEVGGTDTELIFYVALGPKASLTHDLDYLDKYYNKPPPPTPEAAGSSSGGRPGQEQQQQQQQQQSPQQQLPSFKALEAEARQTPGFSPFVSPSLWVRAQAAGALCFNVAWGPAAAGATSAGTAATTAGAAAATAGTAAGAGATADAANAAAAAMAAMRRYTLTLVDIWLAHLLADAAAHAAGAAGAAALVDGAEGEAGGRQRSKEGEEGGGWGGGGDAWEQEGWRRAGRVLRNHMRYDPLTPMLYPVFGEAQVTAWMETVAGEEAAAV</sequence>
<dbReference type="AlphaFoldDB" id="A0A2K3E1Z9"/>
<feature type="compositionally biased region" description="Basic and acidic residues" evidence="1">
    <location>
        <begin position="412"/>
        <end position="422"/>
    </location>
</feature>